<dbReference type="InterPro" id="IPR037151">
    <property type="entry name" value="AlkB-like_sf"/>
</dbReference>
<evidence type="ECO:0000256" key="1">
    <source>
        <dbReference type="ARBA" id="ARBA00001954"/>
    </source>
</evidence>
<name>A0A8X6WMK1_9ARAC</name>
<dbReference type="OrthoDB" id="442860at2759"/>
<dbReference type="GO" id="GO:0070988">
    <property type="term" value="P:demethylation"/>
    <property type="evidence" value="ECO:0007669"/>
    <property type="project" value="InterPro"/>
</dbReference>
<keyword evidence="2" id="KW-0223">Dioxygenase</keyword>
<dbReference type="EMBL" id="BMAV01000315">
    <property type="protein sequence ID" value="GFY37465.1"/>
    <property type="molecule type" value="Genomic_DNA"/>
</dbReference>
<keyword evidence="2" id="KW-0560">Oxidoreductase</keyword>
<comment type="caution">
    <text evidence="2">The sequence shown here is derived from an EMBL/GenBank/DDBJ whole genome shotgun (WGS) entry which is preliminary data.</text>
</comment>
<keyword evidence="3" id="KW-1185">Reference proteome</keyword>
<dbReference type="PANTHER" id="PTHR12463:SF0">
    <property type="entry name" value="ALPHA-KETOGLUTARATE-DEPENDENT DIOXYGENASE ALKB HOMOLOG 4"/>
    <property type="match status" value="1"/>
</dbReference>
<comment type="cofactor">
    <cofactor evidence="1">
        <name>Fe(2+)</name>
        <dbReference type="ChEBI" id="CHEBI:29033"/>
    </cofactor>
</comment>
<evidence type="ECO:0000313" key="3">
    <source>
        <dbReference type="Proteomes" id="UP000886998"/>
    </source>
</evidence>
<dbReference type="InterPro" id="IPR032857">
    <property type="entry name" value="ALKBH4"/>
</dbReference>
<dbReference type="GO" id="GO:0051213">
    <property type="term" value="F:dioxygenase activity"/>
    <property type="evidence" value="ECO:0007669"/>
    <property type="project" value="UniProtKB-KW"/>
</dbReference>
<gene>
    <name evidence="2" type="primary">Alkbh4</name>
    <name evidence="2" type="ORF">TNIN_291061</name>
</gene>
<proteinExistence type="predicted"/>
<dbReference type="AlphaFoldDB" id="A0A8X6WMK1"/>
<dbReference type="Proteomes" id="UP000886998">
    <property type="component" value="Unassembled WGS sequence"/>
</dbReference>
<dbReference type="PANTHER" id="PTHR12463">
    <property type="entry name" value="OXYGENASE-RELATED"/>
    <property type="match status" value="1"/>
</dbReference>
<dbReference type="SUPFAM" id="SSF51197">
    <property type="entry name" value="Clavaminate synthase-like"/>
    <property type="match status" value="1"/>
</dbReference>
<reference evidence="2" key="1">
    <citation type="submission" date="2020-08" db="EMBL/GenBank/DDBJ databases">
        <title>Multicomponent nature underlies the extraordinary mechanical properties of spider dragline silk.</title>
        <authorList>
            <person name="Kono N."/>
            <person name="Nakamura H."/>
            <person name="Mori M."/>
            <person name="Yoshida Y."/>
            <person name="Ohtoshi R."/>
            <person name="Malay A.D."/>
            <person name="Moran D.A.P."/>
            <person name="Tomita M."/>
            <person name="Numata K."/>
            <person name="Arakawa K."/>
        </authorList>
    </citation>
    <scope>NUCLEOTIDE SEQUENCE</scope>
</reference>
<sequence length="334" mass="38840">MDSKEKCGCKGIRSCLICEKDENKNSLYKCTETDQYIYCSYCNLCWPEGASASEVVIPLYVSQVKLLPDFISKEEESSLIDAIDLIPWMQSQSGRKKQDFGPKVNFKKKKAKIDNFRGFPCFSKSILERFKQFEELSNFFPVELCHLDYSPDRGSAIDPHIDDCWIWGERLVTINLASSTTLTLTPANVEDCNCLKECKKMFADTKESKENFFKRRDFICEHKRFVDSYTADQITQNHRNNIENLEIPKEMCSMYRKNSDKTNVEVKVELPPRSLLILAGCSRYNWFHAIKREDILSRRLAMTFRELAENFMENEKEKNLGTKLLQLGGTFYDP</sequence>
<accession>A0A8X6WMK1</accession>
<protein>
    <submittedName>
        <fullName evidence="2">Alpha-ketoglutarate-dependent dioxygenase alkB homolog 4</fullName>
    </submittedName>
</protein>
<dbReference type="GO" id="GO:0032451">
    <property type="term" value="F:demethylase activity"/>
    <property type="evidence" value="ECO:0007669"/>
    <property type="project" value="TreeGrafter"/>
</dbReference>
<organism evidence="2 3">
    <name type="scientific">Trichonephila inaurata madagascariensis</name>
    <dbReference type="NCBI Taxonomy" id="2747483"/>
    <lineage>
        <taxon>Eukaryota</taxon>
        <taxon>Metazoa</taxon>
        <taxon>Ecdysozoa</taxon>
        <taxon>Arthropoda</taxon>
        <taxon>Chelicerata</taxon>
        <taxon>Arachnida</taxon>
        <taxon>Araneae</taxon>
        <taxon>Araneomorphae</taxon>
        <taxon>Entelegynae</taxon>
        <taxon>Araneoidea</taxon>
        <taxon>Nephilidae</taxon>
        <taxon>Trichonephila</taxon>
        <taxon>Trichonephila inaurata</taxon>
    </lineage>
</organism>
<dbReference type="Gene3D" id="2.60.120.590">
    <property type="entry name" value="Alpha-ketoglutarate-dependent dioxygenase AlkB-like"/>
    <property type="match status" value="1"/>
</dbReference>
<evidence type="ECO:0000313" key="2">
    <source>
        <dbReference type="EMBL" id="GFY37465.1"/>
    </source>
</evidence>